<evidence type="ECO:0000313" key="2">
    <source>
        <dbReference type="Proteomes" id="UP001314170"/>
    </source>
</evidence>
<dbReference type="EMBL" id="CAWUPB010001087">
    <property type="protein sequence ID" value="CAK7337455.1"/>
    <property type="molecule type" value="Genomic_DNA"/>
</dbReference>
<keyword evidence="2" id="KW-1185">Reference proteome</keyword>
<reference evidence="1 2" key="1">
    <citation type="submission" date="2024-01" db="EMBL/GenBank/DDBJ databases">
        <authorList>
            <person name="Waweru B."/>
        </authorList>
    </citation>
    <scope>NUCLEOTIDE SEQUENCE [LARGE SCALE GENOMIC DNA]</scope>
</reference>
<sequence>MLPNKEKTEVRDALKVFGLGSFLILIEEREPEEWDESYRDSIVLRGKVPYKTGMDVQNAYYRRRGLMNE</sequence>
<organism evidence="1 2">
    <name type="scientific">Dovyalis caffra</name>
    <dbReference type="NCBI Taxonomy" id="77055"/>
    <lineage>
        <taxon>Eukaryota</taxon>
        <taxon>Viridiplantae</taxon>
        <taxon>Streptophyta</taxon>
        <taxon>Embryophyta</taxon>
        <taxon>Tracheophyta</taxon>
        <taxon>Spermatophyta</taxon>
        <taxon>Magnoliopsida</taxon>
        <taxon>eudicotyledons</taxon>
        <taxon>Gunneridae</taxon>
        <taxon>Pentapetalae</taxon>
        <taxon>rosids</taxon>
        <taxon>fabids</taxon>
        <taxon>Malpighiales</taxon>
        <taxon>Salicaceae</taxon>
        <taxon>Flacourtieae</taxon>
        <taxon>Dovyalis</taxon>
    </lineage>
</organism>
<name>A0AAV1RL44_9ROSI</name>
<comment type="caution">
    <text evidence="1">The sequence shown here is derived from an EMBL/GenBank/DDBJ whole genome shotgun (WGS) entry which is preliminary data.</text>
</comment>
<dbReference type="Proteomes" id="UP001314170">
    <property type="component" value="Unassembled WGS sequence"/>
</dbReference>
<gene>
    <name evidence="1" type="ORF">DCAF_LOCUS12490</name>
</gene>
<dbReference type="AlphaFoldDB" id="A0AAV1RL44"/>
<accession>A0AAV1RL44</accession>
<evidence type="ECO:0000313" key="1">
    <source>
        <dbReference type="EMBL" id="CAK7337455.1"/>
    </source>
</evidence>
<protein>
    <submittedName>
        <fullName evidence="1">Uncharacterized protein</fullName>
    </submittedName>
</protein>
<proteinExistence type="predicted"/>